<reference evidence="2" key="1">
    <citation type="submission" date="2016-04" db="EMBL/GenBank/DDBJ databases">
        <authorList>
            <person name="Osei Sekyere J."/>
            <person name="Sivertsen A."/>
            <person name="Pedersen A.T."/>
            <person name="Sundsfjord A."/>
        </authorList>
    </citation>
    <scope>NUCLEOTIDE SEQUENCE [LARGE SCALE GENOMIC DNA]</scope>
    <source>
        <strain evidence="2">945174350</strain>
    </source>
</reference>
<sequence length="91" mass="10569">MSKQVTESLVFRPASELPIAELNGRAVLVFNPCDGWHDGFVRAREEDGEIYHVGIYPWMGSEMLPHDFYITWALLPDESKLAEQFESERRR</sequence>
<gene>
    <name evidence="1" type="ORF">AN695_0205920</name>
</gene>
<organism evidence="1 2">
    <name type="scientific">Serratia marcescens</name>
    <dbReference type="NCBI Taxonomy" id="615"/>
    <lineage>
        <taxon>Bacteria</taxon>
        <taxon>Pseudomonadati</taxon>
        <taxon>Pseudomonadota</taxon>
        <taxon>Gammaproteobacteria</taxon>
        <taxon>Enterobacterales</taxon>
        <taxon>Yersiniaceae</taxon>
        <taxon>Serratia</taxon>
    </lineage>
</organism>
<evidence type="ECO:0000313" key="1">
    <source>
        <dbReference type="EMBL" id="OCO80416.1"/>
    </source>
</evidence>
<name>A0A6H2ZS97_SERMA</name>
<proteinExistence type="predicted"/>
<dbReference type="RefSeq" id="WP_048321438.1">
    <property type="nucleotide sequence ID" value="NZ_FCJT01000026.1"/>
</dbReference>
<protein>
    <submittedName>
        <fullName evidence="1">Uncharacterized protein</fullName>
    </submittedName>
</protein>
<comment type="caution">
    <text evidence="1">The sequence shown here is derived from an EMBL/GenBank/DDBJ whole genome shotgun (WGS) entry which is preliminary data.</text>
</comment>
<evidence type="ECO:0000313" key="2">
    <source>
        <dbReference type="Proteomes" id="UP000050489"/>
    </source>
</evidence>
<dbReference type="Proteomes" id="UP000050489">
    <property type="component" value="Unassembled WGS sequence"/>
</dbReference>
<accession>A0A6H2ZS97</accession>
<dbReference type="EMBL" id="LJEX02000136">
    <property type="protein sequence ID" value="OCO80416.1"/>
    <property type="molecule type" value="Genomic_DNA"/>
</dbReference>
<dbReference type="AlphaFoldDB" id="A0A6H2ZS97"/>